<name>A9FRN6_SORC5</name>
<keyword evidence="4 5" id="KW-0472">Membrane</keyword>
<evidence type="ECO:0000256" key="5">
    <source>
        <dbReference type="SAM" id="Phobius"/>
    </source>
</evidence>
<protein>
    <submittedName>
        <fullName evidence="7">Sulfate permease, SulP family</fullName>
    </submittedName>
</protein>
<comment type="subcellular location">
    <subcellularLocation>
        <location evidence="1">Membrane</location>
        <topology evidence="1">Multi-pass membrane protein</topology>
    </subcellularLocation>
</comment>
<organism evidence="7 8">
    <name type="scientific">Sorangium cellulosum (strain So ce56)</name>
    <name type="common">Polyangium cellulosum (strain So ce56)</name>
    <dbReference type="NCBI Taxonomy" id="448385"/>
    <lineage>
        <taxon>Bacteria</taxon>
        <taxon>Pseudomonadati</taxon>
        <taxon>Myxococcota</taxon>
        <taxon>Polyangia</taxon>
        <taxon>Polyangiales</taxon>
        <taxon>Polyangiaceae</taxon>
        <taxon>Sorangium</taxon>
    </lineage>
</organism>
<dbReference type="SUPFAM" id="SSF52091">
    <property type="entry name" value="SpoIIaa-like"/>
    <property type="match status" value="1"/>
</dbReference>
<evidence type="ECO:0000256" key="2">
    <source>
        <dbReference type="ARBA" id="ARBA00022692"/>
    </source>
</evidence>
<proteinExistence type="predicted"/>
<evidence type="ECO:0000313" key="7">
    <source>
        <dbReference type="EMBL" id="CAN95313.1"/>
    </source>
</evidence>
<dbReference type="EMBL" id="AM746676">
    <property type="protein sequence ID" value="CAN95313.1"/>
    <property type="molecule type" value="Genomic_DNA"/>
</dbReference>
<feature type="transmembrane region" description="Helical" evidence="5">
    <location>
        <begin position="299"/>
        <end position="322"/>
    </location>
</feature>
<evidence type="ECO:0000313" key="8">
    <source>
        <dbReference type="Proteomes" id="UP000002139"/>
    </source>
</evidence>
<feature type="transmembrane region" description="Helical" evidence="5">
    <location>
        <begin position="343"/>
        <end position="373"/>
    </location>
</feature>
<feature type="transmembrane region" description="Helical" evidence="5">
    <location>
        <begin position="393"/>
        <end position="424"/>
    </location>
</feature>
<dbReference type="Proteomes" id="UP000002139">
    <property type="component" value="Chromosome"/>
</dbReference>
<evidence type="ECO:0000256" key="3">
    <source>
        <dbReference type="ARBA" id="ARBA00022989"/>
    </source>
</evidence>
<feature type="transmembrane region" description="Helical" evidence="5">
    <location>
        <begin position="22"/>
        <end position="43"/>
    </location>
</feature>
<gene>
    <name evidence="7" type="primary">ychM</name>
    <name evidence="7" type="ordered locus">sce5150</name>
</gene>
<dbReference type="AlphaFoldDB" id="A9FRN6"/>
<dbReference type="BioCyc" id="SCEL448385:SCE_RS26430-MONOMER"/>
<dbReference type="NCBIfam" id="NF008660">
    <property type="entry name" value="PRK11660.1"/>
    <property type="match status" value="1"/>
</dbReference>
<dbReference type="HOGENOM" id="CLU_003182_13_1_7"/>
<dbReference type="GO" id="GO:0016020">
    <property type="term" value="C:membrane"/>
    <property type="evidence" value="ECO:0007669"/>
    <property type="project" value="UniProtKB-SubCell"/>
</dbReference>
<dbReference type="eggNOG" id="COG0659">
    <property type="taxonomic scope" value="Bacteria"/>
</dbReference>
<evidence type="ECO:0000259" key="6">
    <source>
        <dbReference type="PROSITE" id="PS50801"/>
    </source>
</evidence>
<evidence type="ECO:0000256" key="1">
    <source>
        <dbReference type="ARBA" id="ARBA00004141"/>
    </source>
</evidence>
<dbReference type="Pfam" id="PF00916">
    <property type="entry name" value="Sulfate_transp"/>
    <property type="match status" value="1"/>
</dbReference>
<accession>A9FRN6</accession>
<dbReference type="InterPro" id="IPR036513">
    <property type="entry name" value="STAS_dom_sf"/>
</dbReference>
<dbReference type="InterPro" id="IPR011547">
    <property type="entry name" value="SLC26A/SulP_dom"/>
</dbReference>
<dbReference type="Pfam" id="PF01740">
    <property type="entry name" value="STAS"/>
    <property type="match status" value="1"/>
</dbReference>
<feature type="transmembrane region" description="Helical" evidence="5">
    <location>
        <begin position="91"/>
        <end position="111"/>
    </location>
</feature>
<dbReference type="STRING" id="448385.sce5150"/>
<dbReference type="PANTHER" id="PTHR11814">
    <property type="entry name" value="SULFATE TRANSPORTER"/>
    <property type="match status" value="1"/>
</dbReference>
<dbReference type="InterPro" id="IPR001902">
    <property type="entry name" value="SLC26A/SulP_fam"/>
</dbReference>
<keyword evidence="8" id="KW-1185">Reference proteome</keyword>
<evidence type="ECO:0000256" key="4">
    <source>
        <dbReference type="ARBA" id="ARBA00023136"/>
    </source>
</evidence>
<dbReference type="PROSITE" id="PS50801">
    <property type="entry name" value="STAS"/>
    <property type="match status" value="1"/>
</dbReference>
<keyword evidence="2 5" id="KW-0812">Transmembrane</keyword>
<dbReference type="GO" id="GO:0055085">
    <property type="term" value="P:transmembrane transport"/>
    <property type="evidence" value="ECO:0007669"/>
    <property type="project" value="InterPro"/>
</dbReference>
<sequence>MASALRRCLGKGYGLGDLRADLLAGTVVGVVALPLSMALAIAVGAPPQHGLYTAIVAGALVALLGGCKFQVTGPTAAFVVILAPIVAEHGLSGLMTAGLLAGVLLVIMGLARLGRLIEYIPYPVTTGFTAGIATVIATLQVKDVLGLQAGPLPEHYTAKVSALWAARETADLFELSVAASTLALLLLVPRVVKKVPAPLIAITVVSLAAAAVDAVYPAFSVATIGSRFRSTVGGVEIAGIPSILPTPSLPWGDGLSLELVRELLPAAFAIAMLGAIESLLSAVIADGMTGTKHDPDSELIGLGVGNIVAPIFGGIAATGALARTATNIRAGARSPIASVTHAAVVLLSILVFAPLVAYVPMASLAALLLLVAWNMSELHHFIRLVRLAPRSDVFVLLTCYGLTVILDMVIAVSAGVILAAILFMRRMAELTGSRTVLDAAGGSSEVELPRRVALYEINGPLFFGAAQKAMAALHAIRGDSYEVMILDLGKVPFIDSTGFVALENALDGLARRQKAVILAGPLPRPREIFDKARLPERSQRVYVAEDLAAALRLAGELVNG</sequence>
<reference evidence="7 8" key="1">
    <citation type="journal article" date="2007" name="Nat. Biotechnol.">
        <title>Complete genome sequence of the myxobacterium Sorangium cellulosum.</title>
        <authorList>
            <person name="Schneiker S."/>
            <person name="Perlova O."/>
            <person name="Kaiser O."/>
            <person name="Gerth K."/>
            <person name="Alici A."/>
            <person name="Altmeyer M.O."/>
            <person name="Bartels D."/>
            <person name="Bekel T."/>
            <person name="Beyer S."/>
            <person name="Bode E."/>
            <person name="Bode H.B."/>
            <person name="Bolten C.J."/>
            <person name="Choudhuri J.V."/>
            <person name="Doss S."/>
            <person name="Elnakady Y.A."/>
            <person name="Frank B."/>
            <person name="Gaigalat L."/>
            <person name="Goesmann A."/>
            <person name="Groeger C."/>
            <person name="Gross F."/>
            <person name="Jelsbak L."/>
            <person name="Jelsbak L."/>
            <person name="Kalinowski J."/>
            <person name="Kegler C."/>
            <person name="Knauber T."/>
            <person name="Konietzny S."/>
            <person name="Kopp M."/>
            <person name="Krause L."/>
            <person name="Krug D."/>
            <person name="Linke B."/>
            <person name="Mahmud T."/>
            <person name="Martinez-Arias R."/>
            <person name="McHardy A.C."/>
            <person name="Merai M."/>
            <person name="Meyer F."/>
            <person name="Mormann S."/>
            <person name="Munoz-Dorado J."/>
            <person name="Perez J."/>
            <person name="Pradella S."/>
            <person name="Rachid S."/>
            <person name="Raddatz G."/>
            <person name="Rosenau F."/>
            <person name="Rueckert C."/>
            <person name="Sasse F."/>
            <person name="Scharfe M."/>
            <person name="Schuster S.C."/>
            <person name="Suen G."/>
            <person name="Treuner-Lange A."/>
            <person name="Velicer G.J."/>
            <person name="Vorholter F.-J."/>
            <person name="Weissman K.J."/>
            <person name="Welch R.D."/>
            <person name="Wenzel S.C."/>
            <person name="Whitworth D.E."/>
            <person name="Wilhelm S."/>
            <person name="Wittmann C."/>
            <person name="Bloecker H."/>
            <person name="Puehler A."/>
            <person name="Mueller R."/>
        </authorList>
    </citation>
    <scope>NUCLEOTIDE SEQUENCE [LARGE SCALE GENOMIC DNA]</scope>
    <source>
        <strain evidence="8">So ce56</strain>
    </source>
</reference>
<feature type="transmembrane region" description="Helical" evidence="5">
    <location>
        <begin position="50"/>
        <end position="71"/>
    </location>
</feature>
<feature type="transmembrane region" description="Helical" evidence="5">
    <location>
        <begin position="198"/>
        <end position="219"/>
    </location>
</feature>
<feature type="domain" description="STAS" evidence="6">
    <location>
        <begin position="442"/>
        <end position="554"/>
    </location>
</feature>
<dbReference type="KEGG" id="scl:sce5150"/>
<dbReference type="CDD" id="cd07042">
    <property type="entry name" value="STAS_SulP_like_sulfate_transporter"/>
    <property type="match status" value="1"/>
</dbReference>
<dbReference type="InterPro" id="IPR002645">
    <property type="entry name" value="STAS_dom"/>
</dbReference>
<keyword evidence="3 5" id="KW-1133">Transmembrane helix</keyword>
<dbReference type="Gene3D" id="3.30.750.24">
    <property type="entry name" value="STAS domain"/>
    <property type="match status" value="1"/>
</dbReference>
<feature type="transmembrane region" description="Helical" evidence="5">
    <location>
        <begin position="263"/>
        <end position="284"/>
    </location>
</feature>